<dbReference type="InterPro" id="IPR012318">
    <property type="entry name" value="HTH_CRP"/>
</dbReference>
<organism evidence="4 5">
    <name type="scientific">Nocardioides lianchengensis</name>
    <dbReference type="NCBI Taxonomy" id="1045774"/>
    <lineage>
        <taxon>Bacteria</taxon>
        <taxon>Bacillati</taxon>
        <taxon>Actinomycetota</taxon>
        <taxon>Actinomycetes</taxon>
        <taxon>Propionibacteriales</taxon>
        <taxon>Nocardioidaceae</taxon>
        <taxon>Nocardioides</taxon>
    </lineage>
</organism>
<keyword evidence="4" id="KW-0418">Kinase</keyword>
<evidence type="ECO:0000256" key="3">
    <source>
        <dbReference type="ARBA" id="ARBA00023163"/>
    </source>
</evidence>
<evidence type="ECO:0000313" key="5">
    <source>
        <dbReference type="Proteomes" id="UP000199034"/>
    </source>
</evidence>
<dbReference type="GO" id="GO:0016301">
    <property type="term" value="F:kinase activity"/>
    <property type="evidence" value="ECO:0007669"/>
    <property type="project" value="UniProtKB-KW"/>
</dbReference>
<dbReference type="Proteomes" id="UP000199034">
    <property type="component" value="Unassembled WGS sequence"/>
</dbReference>
<dbReference type="Pfam" id="PF13545">
    <property type="entry name" value="HTH_Crp_2"/>
    <property type="match status" value="1"/>
</dbReference>
<dbReference type="FunFam" id="1.10.10.10:FF:000019">
    <property type="entry name" value="Crp/Fnr family transcriptional regulator"/>
    <property type="match status" value="1"/>
</dbReference>
<keyword evidence="2" id="KW-0238">DNA-binding</keyword>
<dbReference type="EMBL" id="FMZM01000002">
    <property type="protein sequence ID" value="SDC40191.1"/>
    <property type="molecule type" value="Genomic_DNA"/>
</dbReference>
<dbReference type="Pfam" id="PF00027">
    <property type="entry name" value="cNMP_binding"/>
    <property type="match status" value="1"/>
</dbReference>
<dbReference type="Gene3D" id="2.60.120.10">
    <property type="entry name" value="Jelly Rolls"/>
    <property type="match status" value="1"/>
</dbReference>
<evidence type="ECO:0000256" key="1">
    <source>
        <dbReference type="ARBA" id="ARBA00023015"/>
    </source>
</evidence>
<dbReference type="PANTHER" id="PTHR24567">
    <property type="entry name" value="CRP FAMILY TRANSCRIPTIONAL REGULATORY PROTEIN"/>
    <property type="match status" value="1"/>
</dbReference>
<dbReference type="InterPro" id="IPR014710">
    <property type="entry name" value="RmlC-like_jellyroll"/>
</dbReference>
<dbReference type="SUPFAM" id="SSF46785">
    <property type="entry name" value="Winged helix' DNA-binding domain"/>
    <property type="match status" value="1"/>
</dbReference>
<dbReference type="STRING" id="1045774.SAMN05421872_102177"/>
<keyword evidence="1" id="KW-0805">Transcription regulation</keyword>
<dbReference type="SUPFAM" id="SSF51206">
    <property type="entry name" value="cAMP-binding domain-like"/>
    <property type="match status" value="1"/>
</dbReference>
<dbReference type="InterPro" id="IPR036390">
    <property type="entry name" value="WH_DNA-bd_sf"/>
</dbReference>
<dbReference type="InterPro" id="IPR000595">
    <property type="entry name" value="cNMP-bd_dom"/>
</dbReference>
<evidence type="ECO:0000256" key="2">
    <source>
        <dbReference type="ARBA" id="ARBA00023125"/>
    </source>
</evidence>
<name>A0A1G6LAG0_9ACTN</name>
<dbReference type="AlphaFoldDB" id="A0A1G6LAG0"/>
<dbReference type="SMART" id="SM00100">
    <property type="entry name" value="cNMP"/>
    <property type="match status" value="1"/>
</dbReference>
<proteinExistence type="predicted"/>
<dbReference type="CDD" id="cd00038">
    <property type="entry name" value="CAP_ED"/>
    <property type="match status" value="1"/>
</dbReference>
<accession>A0A1G6LAG0</accession>
<keyword evidence="4" id="KW-0808">Transferase</keyword>
<evidence type="ECO:0000313" key="4">
    <source>
        <dbReference type="EMBL" id="SDC40191.1"/>
    </source>
</evidence>
<dbReference type="GO" id="GO:0005829">
    <property type="term" value="C:cytosol"/>
    <property type="evidence" value="ECO:0007669"/>
    <property type="project" value="TreeGrafter"/>
</dbReference>
<protein>
    <submittedName>
        <fullName evidence="4">cAMP-binding domain of CRP or a regulatory subunit of cAMP-dependent protein kinases</fullName>
    </submittedName>
</protein>
<dbReference type="InterPro" id="IPR018490">
    <property type="entry name" value="cNMP-bd_dom_sf"/>
</dbReference>
<dbReference type="RefSeq" id="WP_244509254.1">
    <property type="nucleotide sequence ID" value="NZ_FMZM01000002.1"/>
</dbReference>
<keyword evidence="5" id="KW-1185">Reference proteome</keyword>
<dbReference type="GO" id="GO:0003677">
    <property type="term" value="F:DNA binding"/>
    <property type="evidence" value="ECO:0007669"/>
    <property type="project" value="UniProtKB-KW"/>
</dbReference>
<dbReference type="PRINTS" id="PR00103">
    <property type="entry name" value="CAMPKINASE"/>
</dbReference>
<dbReference type="PROSITE" id="PS50042">
    <property type="entry name" value="CNMP_BINDING_3"/>
    <property type="match status" value="1"/>
</dbReference>
<gene>
    <name evidence="4" type="ORF">SAMN05421872_102177</name>
</gene>
<dbReference type="InterPro" id="IPR050397">
    <property type="entry name" value="Env_Response_Regulators"/>
</dbReference>
<keyword evidence="3" id="KW-0804">Transcription</keyword>
<dbReference type="GO" id="GO:0003700">
    <property type="term" value="F:DNA-binding transcription factor activity"/>
    <property type="evidence" value="ECO:0007669"/>
    <property type="project" value="TreeGrafter"/>
</dbReference>
<dbReference type="SMART" id="SM00419">
    <property type="entry name" value="HTH_CRP"/>
    <property type="match status" value="1"/>
</dbReference>
<dbReference type="PROSITE" id="PS51063">
    <property type="entry name" value="HTH_CRP_2"/>
    <property type="match status" value="1"/>
</dbReference>
<dbReference type="Gene3D" id="1.10.10.10">
    <property type="entry name" value="Winged helix-like DNA-binding domain superfamily/Winged helix DNA-binding domain"/>
    <property type="match status" value="1"/>
</dbReference>
<dbReference type="InterPro" id="IPR036388">
    <property type="entry name" value="WH-like_DNA-bd_sf"/>
</dbReference>
<dbReference type="PANTHER" id="PTHR24567:SF74">
    <property type="entry name" value="HTH-TYPE TRANSCRIPTIONAL REGULATOR ARCR"/>
    <property type="match status" value="1"/>
</dbReference>
<reference evidence="4 5" key="1">
    <citation type="submission" date="2016-10" db="EMBL/GenBank/DDBJ databases">
        <authorList>
            <person name="de Groot N.N."/>
        </authorList>
    </citation>
    <scope>NUCLEOTIDE SEQUENCE [LARGE SCALE GENOMIC DNA]</scope>
    <source>
        <strain evidence="4 5">CGMCC 4.6858</strain>
    </source>
</reference>
<sequence>MSSELSAALHDFAGSDPAAAEELLALMTRVHLERGSILFAQGDPGASMYVVARGSLKVTRADAQSRPTILAVLGTGDVFGEMSLLDANDRDATVTAVAATTLLELSRARFDEELGRRPDLVRALLGHLARRLRSSNDTVSDLVFADVPARVARLVVRLGERFGVPAEDGSLVVEHQLTQSELAQLVGSARETVNKALARFAAQGWIDVQQRVITIRDQDRLRAFSS</sequence>